<accession>A0ABR0E2N8</accession>
<dbReference type="Gene3D" id="2.60.120.200">
    <property type="match status" value="1"/>
</dbReference>
<reference evidence="2 3" key="1">
    <citation type="journal article" date="2023" name="G3 (Bethesda)">
        <title>A chromosome-level genome assembly of Zasmidium syzygii isolated from banana leaves.</title>
        <authorList>
            <person name="van Westerhoven A.C."/>
            <person name="Mehrabi R."/>
            <person name="Talebi R."/>
            <person name="Steentjes M.B.F."/>
            <person name="Corcolon B."/>
            <person name="Chong P.A."/>
            <person name="Kema G.H.J."/>
            <person name="Seidl M.F."/>
        </authorList>
    </citation>
    <scope>NUCLEOTIDE SEQUENCE [LARGE SCALE GENOMIC DNA]</scope>
    <source>
        <strain evidence="2 3">P124</strain>
    </source>
</reference>
<name>A0ABR0E2N8_ZASCE</name>
<gene>
    <name evidence="2" type="ORF">PRZ48_012952</name>
</gene>
<dbReference type="EMBL" id="JAXOVC010000011">
    <property type="protein sequence ID" value="KAK4495684.1"/>
    <property type="molecule type" value="Genomic_DNA"/>
</dbReference>
<dbReference type="Pfam" id="PF07081">
    <property type="entry name" value="DUF1349"/>
    <property type="match status" value="1"/>
</dbReference>
<dbReference type="PANTHER" id="PTHR35332:SF2">
    <property type="entry name" value="REGULATION OF ENOLASE PROTEIN 1"/>
    <property type="match status" value="1"/>
</dbReference>
<dbReference type="Proteomes" id="UP001305779">
    <property type="component" value="Unassembled WGS sequence"/>
</dbReference>
<sequence length="214" mass="23834">MASSTSWQTANGATAPSDTSSFTITAPPETDIWRRSDTDDVFTAPTLYRTLPSTTFKSLTVTIFAPWKTQYDQGGLILAFPSPSSTETETKGMKWIKAGIEYFSNACVLGVVGTDRYSDWSISPMKQEFHQKAKFKVVREGETVWVYAKQEGTEELQAVREVKWAFMEGRLEGSVWVGVYAAKPKKDEGIGGEEQEGQKGIEVTFSDLELELEE</sequence>
<protein>
    <submittedName>
        <fullName evidence="2">Uncharacterized protein</fullName>
    </submittedName>
</protein>
<feature type="region of interest" description="Disordered" evidence="1">
    <location>
        <begin position="1"/>
        <end position="29"/>
    </location>
</feature>
<comment type="caution">
    <text evidence="2">The sequence shown here is derived from an EMBL/GenBank/DDBJ whole genome shotgun (WGS) entry which is preliminary data.</text>
</comment>
<dbReference type="InterPro" id="IPR013320">
    <property type="entry name" value="ConA-like_dom_sf"/>
</dbReference>
<organism evidence="2 3">
    <name type="scientific">Zasmidium cellare</name>
    <name type="common">Wine cellar mold</name>
    <name type="synonym">Racodium cellare</name>
    <dbReference type="NCBI Taxonomy" id="395010"/>
    <lineage>
        <taxon>Eukaryota</taxon>
        <taxon>Fungi</taxon>
        <taxon>Dikarya</taxon>
        <taxon>Ascomycota</taxon>
        <taxon>Pezizomycotina</taxon>
        <taxon>Dothideomycetes</taxon>
        <taxon>Dothideomycetidae</taxon>
        <taxon>Mycosphaerellales</taxon>
        <taxon>Mycosphaerellaceae</taxon>
        <taxon>Zasmidium</taxon>
    </lineage>
</organism>
<proteinExistence type="predicted"/>
<evidence type="ECO:0000313" key="2">
    <source>
        <dbReference type="EMBL" id="KAK4495684.1"/>
    </source>
</evidence>
<evidence type="ECO:0000313" key="3">
    <source>
        <dbReference type="Proteomes" id="UP001305779"/>
    </source>
</evidence>
<keyword evidence="3" id="KW-1185">Reference proteome</keyword>
<evidence type="ECO:0000256" key="1">
    <source>
        <dbReference type="SAM" id="MobiDB-lite"/>
    </source>
</evidence>
<dbReference type="SUPFAM" id="SSF49899">
    <property type="entry name" value="Concanavalin A-like lectins/glucanases"/>
    <property type="match status" value="1"/>
</dbReference>
<dbReference type="PANTHER" id="PTHR35332">
    <property type="entry name" value="REGULATION OF ENOLASE PROTEIN 1"/>
    <property type="match status" value="1"/>
</dbReference>
<feature type="compositionally biased region" description="Polar residues" evidence="1">
    <location>
        <begin position="1"/>
        <end position="24"/>
    </location>
</feature>
<dbReference type="InterPro" id="IPR009784">
    <property type="entry name" value="DUF1349"/>
</dbReference>